<sequence>MANQVNDKAPNDEMYLNEDWKNYFYVNDRGRD</sequence>
<evidence type="ECO:0000313" key="1">
    <source>
        <dbReference type="EMBL" id="ARP18526.1"/>
    </source>
</evidence>
<gene>
    <name evidence="1" type="ORF">K05K4_16900</name>
</gene>
<dbReference type="EMBL" id="CP017902">
    <property type="protein sequence ID" value="ARP18526.1"/>
    <property type="molecule type" value="Genomic_DNA"/>
</dbReference>
<dbReference type="AlphaFoldDB" id="A0A1W6V073"/>
<name>A0A1W6V073_VIBAL</name>
<accession>A0A1W6V073</accession>
<reference evidence="1" key="1">
    <citation type="submission" date="2016-10" db="EMBL/GenBank/DDBJ databases">
        <title>The High Quality Genome of Vibrio alginolyticus K01M1.</title>
        <authorList>
            <person name="Wendling C."/>
            <person name="Chibani C.M."/>
            <person name="Hertel R."/>
            <person name="Sproer C."/>
            <person name="Bunk B."/>
            <person name="Overmann J."/>
            <person name="Roth O."/>
            <person name="Liesegang H."/>
        </authorList>
    </citation>
    <scope>NUCLEOTIDE SEQUENCE</scope>
    <source>
        <strain evidence="1">K05K4</strain>
    </source>
</reference>
<protein>
    <submittedName>
        <fullName evidence="1">Uncharacterized protein</fullName>
    </submittedName>
</protein>
<organism evidence="1">
    <name type="scientific">Vibrio alginolyticus</name>
    <dbReference type="NCBI Taxonomy" id="663"/>
    <lineage>
        <taxon>Bacteria</taxon>
        <taxon>Pseudomonadati</taxon>
        <taxon>Pseudomonadota</taxon>
        <taxon>Gammaproteobacteria</taxon>
        <taxon>Vibrionales</taxon>
        <taxon>Vibrionaceae</taxon>
        <taxon>Vibrio</taxon>
    </lineage>
</organism>
<proteinExistence type="predicted"/>